<dbReference type="Proteomes" id="UP000741360">
    <property type="component" value="Unassembled WGS sequence"/>
</dbReference>
<evidence type="ECO:0000313" key="7">
    <source>
        <dbReference type="EMBL" id="MBI3013998.1"/>
    </source>
</evidence>
<dbReference type="HAMAP" id="MF_01357">
    <property type="entry name" value="NDH1_NuoC"/>
    <property type="match status" value="1"/>
</dbReference>
<dbReference type="InterPro" id="IPR010218">
    <property type="entry name" value="NADH_DH_suC"/>
</dbReference>
<dbReference type="AlphaFoldDB" id="A0A932GN69"/>
<dbReference type="GO" id="GO:0048038">
    <property type="term" value="F:quinone binding"/>
    <property type="evidence" value="ECO:0007669"/>
    <property type="project" value="UniProtKB-KW"/>
</dbReference>
<keyword evidence="2 3" id="KW-0813">Transport</keyword>
<comment type="catalytic activity">
    <reaction evidence="3 5">
        <text>a quinone + NADH + 5 H(+)(in) = a quinol + NAD(+) + 4 H(+)(out)</text>
        <dbReference type="Rhea" id="RHEA:57888"/>
        <dbReference type="ChEBI" id="CHEBI:15378"/>
        <dbReference type="ChEBI" id="CHEBI:24646"/>
        <dbReference type="ChEBI" id="CHEBI:57540"/>
        <dbReference type="ChEBI" id="CHEBI:57945"/>
        <dbReference type="ChEBI" id="CHEBI:132124"/>
    </reaction>
</comment>
<comment type="subunit">
    <text evidence="3">NDH-1 is composed of 14 different subunits. Subunits NuoB, C, D, E, F, and G constitute the peripheral sector of the complex.</text>
</comment>
<dbReference type="PROSITE" id="PS00542">
    <property type="entry name" value="COMPLEX1_30K"/>
    <property type="match status" value="1"/>
</dbReference>
<dbReference type="Pfam" id="PF00329">
    <property type="entry name" value="Complex1_30kDa"/>
    <property type="match status" value="1"/>
</dbReference>
<evidence type="ECO:0000256" key="3">
    <source>
        <dbReference type="HAMAP-Rule" id="MF_01357"/>
    </source>
</evidence>
<evidence type="ECO:0000256" key="1">
    <source>
        <dbReference type="ARBA" id="ARBA00007569"/>
    </source>
</evidence>
<evidence type="ECO:0000259" key="6">
    <source>
        <dbReference type="Pfam" id="PF00329"/>
    </source>
</evidence>
<keyword evidence="3 5" id="KW-0874">Quinone</keyword>
<dbReference type="GO" id="GO:0050136">
    <property type="term" value="F:NADH dehydrogenase (quinone) (non-electrogenic) activity"/>
    <property type="evidence" value="ECO:0007669"/>
    <property type="project" value="UniProtKB-UniRule"/>
</dbReference>
<organism evidence="7 8">
    <name type="scientific">Tectimicrobiota bacterium</name>
    <dbReference type="NCBI Taxonomy" id="2528274"/>
    <lineage>
        <taxon>Bacteria</taxon>
        <taxon>Pseudomonadati</taxon>
        <taxon>Nitrospinota/Tectimicrobiota group</taxon>
        <taxon>Candidatus Tectimicrobiota</taxon>
    </lineage>
</organism>
<protein>
    <recommendedName>
        <fullName evidence="3">NADH-quinone oxidoreductase subunit C</fullName>
        <ecNumber evidence="3">7.1.1.-</ecNumber>
    </recommendedName>
    <alternativeName>
        <fullName evidence="3">NADH dehydrogenase I subunit C</fullName>
    </alternativeName>
    <alternativeName>
        <fullName evidence="3">NDH-1 subunit C</fullName>
    </alternativeName>
</protein>
<dbReference type="GO" id="GO:0008137">
    <property type="term" value="F:NADH dehydrogenase (ubiquinone) activity"/>
    <property type="evidence" value="ECO:0007669"/>
    <property type="project" value="InterPro"/>
</dbReference>
<accession>A0A932GN69</accession>
<sequence length="190" mass="22561">MPVVRRLRQSFPEAVREVTVPGKIPDELTVLISAEKIVEVCRFLKEDPELSFDYLADLTGVHYPDREECLEVVYHLYSMKRRERLRLKVRVREEEAVESVSSVWRTANWHEREAYDLVGVRFRNHPDLRRILLPEEWEGHPLRKEYPVEGKGEGLRYVAHVLRDPERAFREFEEHQASKKSQEVPQEEGE</sequence>
<proteinExistence type="inferred from homology"/>
<keyword evidence="3 4" id="KW-1278">Translocase</keyword>
<keyword evidence="3" id="KW-0830">Ubiquinone</keyword>
<dbReference type="InterPro" id="IPR001268">
    <property type="entry name" value="NADH_UbQ_OxRdtase_30kDa_su"/>
</dbReference>
<comment type="caution">
    <text evidence="7">The sequence shown here is derived from an EMBL/GenBank/DDBJ whole genome shotgun (WGS) entry which is preliminary data.</text>
</comment>
<dbReference type="PANTHER" id="PTHR10884:SF14">
    <property type="entry name" value="NADH DEHYDROGENASE [UBIQUINONE] IRON-SULFUR PROTEIN 3, MITOCHONDRIAL"/>
    <property type="match status" value="1"/>
</dbReference>
<keyword evidence="3 4" id="KW-0520">NAD</keyword>
<comment type="function">
    <text evidence="3">NDH-1 shuttles electrons from NADH, via FMN and iron-sulfur (Fe-S) centers, to quinones in the respiratory chain. The immediate electron acceptor for the enzyme in this species is believed to be ubiquinone. Couples the redox reaction to proton translocation (for every two electrons transferred, four hydrogen ions are translocated across the cytoplasmic membrane), and thus conserves the redox energy in a proton gradient.</text>
</comment>
<comment type="subcellular location">
    <subcellularLocation>
        <location evidence="3">Cell membrane</location>
        <topology evidence="3">Peripheral membrane protein</topology>
        <orientation evidence="3">Cytoplasmic side</orientation>
    </subcellularLocation>
</comment>
<evidence type="ECO:0000256" key="5">
    <source>
        <dbReference type="RuleBase" id="RU003582"/>
    </source>
</evidence>
<dbReference type="PANTHER" id="PTHR10884">
    <property type="entry name" value="NADH DEHYDROGENASE UBIQUINONE IRON-SULFUR PROTEIN 3"/>
    <property type="match status" value="1"/>
</dbReference>
<evidence type="ECO:0000313" key="8">
    <source>
        <dbReference type="Proteomes" id="UP000741360"/>
    </source>
</evidence>
<keyword evidence="3" id="KW-0472">Membrane</keyword>
<feature type="domain" description="NADH:ubiquinone oxidoreductase 30kDa subunit" evidence="6">
    <location>
        <begin position="31"/>
        <end position="151"/>
    </location>
</feature>
<dbReference type="Gene3D" id="3.30.460.80">
    <property type="entry name" value="NADH:ubiquinone oxidoreductase, 30kDa subunit"/>
    <property type="match status" value="1"/>
</dbReference>
<dbReference type="NCBIfam" id="TIGR01961">
    <property type="entry name" value="NuoC_fam"/>
    <property type="match status" value="1"/>
</dbReference>
<dbReference type="GO" id="GO:0005886">
    <property type="term" value="C:plasma membrane"/>
    <property type="evidence" value="ECO:0007669"/>
    <property type="project" value="UniProtKB-SubCell"/>
</dbReference>
<name>A0A932GN69_UNCTE</name>
<dbReference type="InterPro" id="IPR037232">
    <property type="entry name" value="NADH_quin_OxRdtase_su_C/D-like"/>
</dbReference>
<dbReference type="EMBL" id="JACPSX010000046">
    <property type="protein sequence ID" value="MBI3013998.1"/>
    <property type="molecule type" value="Genomic_DNA"/>
</dbReference>
<gene>
    <name evidence="3" type="primary">nuoC</name>
    <name evidence="7" type="ORF">HYY65_02790</name>
</gene>
<keyword evidence="3" id="KW-1003">Cell membrane</keyword>
<evidence type="ECO:0000256" key="2">
    <source>
        <dbReference type="ARBA" id="ARBA00022448"/>
    </source>
</evidence>
<reference evidence="7" key="1">
    <citation type="submission" date="2020-07" db="EMBL/GenBank/DDBJ databases">
        <title>Huge and variable diversity of episymbiotic CPR bacteria and DPANN archaea in groundwater ecosystems.</title>
        <authorList>
            <person name="He C.Y."/>
            <person name="Keren R."/>
            <person name="Whittaker M."/>
            <person name="Farag I.F."/>
            <person name="Doudna J."/>
            <person name="Cate J.H.D."/>
            <person name="Banfield J.F."/>
        </authorList>
    </citation>
    <scope>NUCLEOTIDE SEQUENCE</scope>
    <source>
        <strain evidence="7">NC_groundwater_717_Ag_S-0.2um_59_8</strain>
    </source>
</reference>
<dbReference type="SUPFAM" id="SSF143243">
    <property type="entry name" value="Nqo5-like"/>
    <property type="match status" value="1"/>
</dbReference>
<comment type="similarity">
    <text evidence="1 3 4">Belongs to the complex I 30 kDa subunit family.</text>
</comment>
<dbReference type="EC" id="7.1.1.-" evidence="3"/>
<dbReference type="InterPro" id="IPR020396">
    <property type="entry name" value="NADH_UbQ_OxRdtase_CS"/>
</dbReference>
<evidence type="ECO:0000256" key="4">
    <source>
        <dbReference type="RuleBase" id="RU003456"/>
    </source>
</evidence>